<keyword evidence="1" id="KW-0812">Transmembrane</keyword>
<evidence type="ECO:0000313" key="3">
    <source>
        <dbReference type="Proteomes" id="UP000238479"/>
    </source>
</evidence>
<accession>A0A2P6QP19</accession>
<comment type="caution">
    <text evidence="2">The sequence shown here is derived from an EMBL/GenBank/DDBJ whole genome shotgun (WGS) entry which is preliminary data.</text>
</comment>
<keyword evidence="1" id="KW-1133">Transmembrane helix</keyword>
<evidence type="ECO:0000256" key="1">
    <source>
        <dbReference type="SAM" id="Phobius"/>
    </source>
</evidence>
<feature type="transmembrane region" description="Helical" evidence="1">
    <location>
        <begin position="12"/>
        <end position="34"/>
    </location>
</feature>
<keyword evidence="3" id="KW-1185">Reference proteome</keyword>
<feature type="transmembrane region" description="Helical" evidence="1">
    <location>
        <begin position="54"/>
        <end position="77"/>
    </location>
</feature>
<name>A0A2P6QP19_ROSCH</name>
<gene>
    <name evidence="2" type="ORF">RchiOBHm_Chr4g0385471</name>
</gene>
<organism evidence="2 3">
    <name type="scientific">Rosa chinensis</name>
    <name type="common">China rose</name>
    <dbReference type="NCBI Taxonomy" id="74649"/>
    <lineage>
        <taxon>Eukaryota</taxon>
        <taxon>Viridiplantae</taxon>
        <taxon>Streptophyta</taxon>
        <taxon>Embryophyta</taxon>
        <taxon>Tracheophyta</taxon>
        <taxon>Spermatophyta</taxon>
        <taxon>Magnoliopsida</taxon>
        <taxon>eudicotyledons</taxon>
        <taxon>Gunneridae</taxon>
        <taxon>Pentapetalae</taxon>
        <taxon>rosids</taxon>
        <taxon>fabids</taxon>
        <taxon>Rosales</taxon>
        <taxon>Rosaceae</taxon>
        <taxon>Rosoideae</taxon>
        <taxon>Rosoideae incertae sedis</taxon>
        <taxon>Rosa</taxon>
    </lineage>
</organism>
<dbReference type="EMBL" id="PDCK01000042">
    <property type="protein sequence ID" value="PRQ35893.1"/>
    <property type="molecule type" value="Genomic_DNA"/>
</dbReference>
<protein>
    <submittedName>
        <fullName evidence="2">Uncharacterized protein</fullName>
    </submittedName>
</protein>
<dbReference type="Proteomes" id="UP000238479">
    <property type="component" value="Chromosome 4"/>
</dbReference>
<dbReference type="AlphaFoldDB" id="A0A2P6QP19"/>
<evidence type="ECO:0000313" key="2">
    <source>
        <dbReference type="EMBL" id="PRQ35893.1"/>
    </source>
</evidence>
<reference evidence="2 3" key="1">
    <citation type="journal article" date="2018" name="Nat. Genet.">
        <title>The Rosa genome provides new insights in the design of modern roses.</title>
        <authorList>
            <person name="Bendahmane M."/>
        </authorList>
    </citation>
    <scope>NUCLEOTIDE SEQUENCE [LARGE SCALE GENOMIC DNA]</scope>
    <source>
        <strain evidence="3">cv. Old Blush</strain>
    </source>
</reference>
<sequence length="118" mass="13554">MPILPSSIFPPTFSLFLFTSSFSLSLSWSLQLIFRQKPCYLANVAFYTQPKYLFYHHQFFSLFFSFSFYVFTCTISLSSLCTNRIPISIDGGRGATISKNVWISTGCDGKDVSVWRKR</sequence>
<dbReference type="Gramene" id="PRQ35893">
    <property type="protein sequence ID" value="PRQ35893"/>
    <property type="gene ID" value="RchiOBHm_Chr4g0385471"/>
</dbReference>
<keyword evidence="1" id="KW-0472">Membrane</keyword>
<proteinExistence type="predicted"/>